<dbReference type="EMBL" id="CACVKT020001865">
    <property type="protein sequence ID" value="CAC5372679.1"/>
    <property type="molecule type" value="Genomic_DNA"/>
</dbReference>
<name>A0A6J8ARN8_MYTCO</name>
<dbReference type="Gene3D" id="3.40.390.10">
    <property type="entry name" value="Collagenase (Catalytic Domain)"/>
    <property type="match status" value="1"/>
</dbReference>
<keyword evidence="2" id="KW-1185">Reference proteome</keyword>
<dbReference type="SUPFAM" id="SSF55486">
    <property type="entry name" value="Metalloproteases ('zincins'), catalytic domain"/>
    <property type="match status" value="1"/>
</dbReference>
<dbReference type="AlphaFoldDB" id="A0A6J8ARN8"/>
<sequence>MLKGEKEVSHDKKAILPPEHQGYQGHFINSSSSFQLHHTRVGFKHRWVNQSGGCYTTQPNGSSIAVDATTTVSDEALSKGCTIIGLMTKHMTSAIFDYISKGHGLGIFAKSEGMGVYPENVHVRDTPECHGKCNGSCSHTCTFDGRKYASIAGLTNSRSVVLEDNILCNDKDPYNHKENICVHEFAHQVLKYLPTSYKNRFNYIYNYDKQHQIWKQGYGMATSAEFWAEATSAWFHTVIYEGLHSPAVGLDFHLPPDLQLQFLLPSPPVHLHQTRVGFKHRWVDHSGRFHTRKPSGCSVAVDATTTVSDLALSKVKNKCDGSCKHTCTFDGRKYDSIDGLTNSRAVVLEDNVLCNSNDPYGHKENILVHEFAHLVDKYMPQVDRDRVIIDILFYYDV</sequence>
<dbReference type="InterPro" id="IPR024079">
    <property type="entry name" value="MetalloPept_cat_dom_sf"/>
</dbReference>
<dbReference type="Proteomes" id="UP000507470">
    <property type="component" value="Unassembled WGS sequence"/>
</dbReference>
<proteinExistence type="predicted"/>
<organism evidence="1 2">
    <name type="scientific">Mytilus coruscus</name>
    <name type="common">Sea mussel</name>
    <dbReference type="NCBI Taxonomy" id="42192"/>
    <lineage>
        <taxon>Eukaryota</taxon>
        <taxon>Metazoa</taxon>
        <taxon>Spiralia</taxon>
        <taxon>Lophotrochozoa</taxon>
        <taxon>Mollusca</taxon>
        <taxon>Bivalvia</taxon>
        <taxon>Autobranchia</taxon>
        <taxon>Pteriomorphia</taxon>
        <taxon>Mytilida</taxon>
        <taxon>Mytiloidea</taxon>
        <taxon>Mytilidae</taxon>
        <taxon>Mytilinae</taxon>
        <taxon>Mytilus</taxon>
    </lineage>
</organism>
<reference evidence="1 2" key="1">
    <citation type="submission" date="2020-06" db="EMBL/GenBank/DDBJ databases">
        <authorList>
            <person name="Li R."/>
            <person name="Bekaert M."/>
        </authorList>
    </citation>
    <scope>NUCLEOTIDE SEQUENCE [LARGE SCALE GENOMIC DNA]</scope>
    <source>
        <strain evidence="2">wild</strain>
    </source>
</reference>
<protein>
    <recommendedName>
        <fullName evidence="3">Lysine-specific metallo-endopeptidase domain-containing protein</fullName>
    </recommendedName>
</protein>
<gene>
    <name evidence="1" type="ORF">MCOR_10694</name>
</gene>
<accession>A0A6J8ARN8</accession>
<evidence type="ECO:0008006" key="3">
    <source>
        <dbReference type="Google" id="ProtNLM"/>
    </source>
</evidence>
<dbReference type="GO" id="GO:0008237">
    <property type="term" value="F:metallopeptidase activity"/>
    <property type="evidence" value="ECO:0007669"/>
    <property type="project" value="InterPro"/>
</dbReference>
<evidence type="ECO:0000313" key="1">
    <source>
        <dbReference type="EMBL" id="CAC5372679.1"/>
    </source>
</evidence>
<evidence type="ECO:0000313" key="2">
    <source>
        <dbReference type="Proteomes" id="UP000507470"/>
    </source>
</evidence>
<dbReference type="OrthoDB" id="6132182at2759"/>